<dbReference type="InterPro" id="IPR011051">
    <property type="entry name" value="RmlC_Cupin_sf"/>
</dbReference>
<proteinExistence type="predicted"/>
<dbReference type="InterPro" id="IPR013096">
    <property type="entry name" value="Cupin_2"/>
</dbReference>
<dbReference type="PANTHER" id="PTHR36440">
    <property type="entry name" value="PUTATIVE (AFU_ORTHOLOGUE AFUA_8G07350)-RELATED"/>
    <property type="match status" value="1"/>
</dbReference>
<dbReference type="Gene3D" id="2.60.120.10">
    <property type="entry name" value="Jelly Rolls"/>
    <property type="match status" value="1"/>
</dbReference>
<evidence type="ECO:0000259" key="2">
    <source>
        <dbReference type="Pfam" id="PF07883"/>
    </source>
</evidence>
<keyword evidence="1" id="KW-0472">Membrane</keyword>
<accession>A0A2K8YWR2</accession>
<dbReference type="InterPro" id="IPR014710">
    <property type="entry name" value="RmlC-like_jellyroll"/>
</dbReference>
<dbReference type="InterPro" id="IPR053146">
    <property type="entry name" value="QDO-like"/>
</dbReference>
<protein>
    <submittedName>
        <fullName evidence="3">Cupin domain-containing protein</fullName>
    </submittedName>
</protein>
<evidence type="ECO:0000313" key="4">
    <source>
        <dbReference type="Proteomes" id="UP000232883"/>
    </source>
</evidence>
<keyword evidence="1" id="KW-1133">Transmembrane helix</keyword>
<name>A0A2K8YWR2_9BACT</name>
<evidence type="ECO:0000256" key="1">
    <source>
        <dbReference type="SAM" id="Phobius"/>
    </source>
</evidence>
<keyword evidence="1" id="KW-0812">Transmembrane</keyword>
<dbReference type="EMBL" id="CP025096">
    <property type="protein sequence ID" value="AUD02071.1"/>
    <property type="molecule type" value="Genomic_DNA"/>
</dbReference>
<dbReference type="AlphaFoldDB" id="A0A2K8YWR2"/>
<dbReference type="KEGG" id="spir:CWM47_09730"/>
<gene>
    <name evidence="3" type="ORF">CWM47_09730</name>
</gene>
<evidence type="ECO:0000313" key="3">
    <source>
        <dbReference type="EMBL" id="AUD02071.1"/>
    </source>
</evidence>
<dbReference type="OrthoDB" id="72027at2"/>
<reference evidence="3 4" key="1">
    <citation type="submission" date="2017-11" db="EMBL/GenBank/DDBJ databases">
        <title>Taxonomic description and genome sequences of Spirosoma HA7 sp. nov., isolated from pollen microhabitat of Corylus avellana.</title>
        <authorList>
            <person name="Ambika Manirajan B."/>
            <person name="Suarez C."/>
            <person name="Ratering S."/>
            <person name="Geissler-Plaum R."/>
            <person name="Cardinale M."/>
            <person name="Sylvia S."/>
        </authorList>
    </citation>
    <scope>NUCLEOTIDE SEQUENCE [LARGE SCALE GENOMIC DNA]</scope>
    <source>
        <strain evidence="3 4">HA7</strain>
    </source>
</reference>
<dbReference type="RefSeq" id="WP_100987791.1">
    <property type="nucleotide sequence ID" value="NZ_CP025096.1"/>
</dbReference>
<organism evidence="3 4">
    <name type="scientific">Spirosoma pollinicola</name>
    <dbReference type="NCBI Taxonomy" id="2057025"/>
    <lineage>
        <taxon>Bacteria</taxon>
        <taxon>Pseudomonadati</taxon>
        <taxon>Bacteroidota</taxon>
        <taxon>Cytophagia</taxon>
        <taxon>Cytophagales</taxon>
        <taxon>Cytophagaceae</taxon>
        <taxon>Spirosoma</taxon>
    </lineage>
</organism>
<dbReference type="SUPFAM" id="SSF51182">
    <property type="entry name" value="RmlC-like cupins"/>
    <property type="match status" value="1"/>
</dbReference>
<feature type="domain" description="Cupin type-2" evidence="2">
    <location>
        <begin position="40"/>
        <end position="104"/>
    </location>
</feature>
<keyword evidence="4" id="KW-1185">Reference proteome</keyword>
<sequence length="189" mass="21056">MQPSIPSSASRTITNPVLKDEVTFLQTSQESNGRHSLVEVFLSPGGGNPLHYHRDFAEEFVCLEGELSIQLEKQIIQLKPGESAIVPVNKAHRFFNQSTQPCRFECRITPGFPGFEQFLQIVYGLAHDGQVNGQAMPKNPFALGYVILISGTYMSGLMAVLQPILTWLGRQAIKRGLGRELQGRYIKIQ</sequence>
<dbReference type="PANTHER" id="PTHR36440:SF1">
    <property type="entry name" value="PUTATIVE (AFU_ORTHOLOGUE AFUA_8G07350)-RELATED"/>
    <property type="match status" value="1"/>
</dbReference>
<feature type="transmembrane region" description="Helical" evidence="1">
    <location>
        <begin position="142"/>
        <end position="165"/>
    </location>
</feature>
<dbReference type="Proteomes" id="UP000232883">
    <property type="component" value="Chromosome"/>
</dbReference>
<dbReference type="Pfam" id="PF07883">
    <property type="entry name" value="Cupin_2"/>
    <property type="match status" value="1"/>
</dbReference>